<gene>
    <name evidence="1" type="ORF">llap_17442</name>
</gene>
<dbReference type="GO" id="GO:0003964">
    <property type="term" value="F:RNA-directed DNA polymerase activity"/>
    <property type="evidence" value="ECO:0007669"/>
    <property type="project" value="UniProtKB-KW"/>
</dbReference>
<name>A0A2I0TEM0_LIMLA</name>
<reference evidence="2" key="2">
    <citation type="submission" date="2017-12" db="EMBL/GenBank/DDBJ databases">
        <title>Genome sequence of the Bar-tailed Godwit (Limosa lapponica baueri).</title>
        <authorList>
            <person name="Lima N.C.B."/>
            <person name="Parody-Merino A.M."/>
            <person name="Battley P.F."/>
            <person name="Fidler A.E."/>
            <person name="Prosdocimi F."/>
        </authorList>
    </citation>
    <scope>NUCLEOTIDE SEQUENCE [LARGE SCALE GENOMIC DNA]</scope>
</reference>
<evidence type="ECO:0000313" key="1">
    <source>
        <dbReference type="EMBL" id="PKU32255.1"/>
    </source>
</evidence>
<dbReference type="AlphaFoldDB" id="A0A2I0TEM0"/>
<keyword evidence="1" id="KW-0548">Nucleotidyltransferase</keyword>
<sequence length="251" mass="28643">MGPDKMHPMVLRELADVVAKPLSVTFEKSRQSGEVPSDWKKGNITPIFKKGVECTISKFADDTKLGNAGDSLEGKEALQRGLDRLEHWAMINGMKFEKSKCRILQLGWNNSELSWFEVPLYNRYEAVDEVGQPMDDVEDGPTTPEELPGLERLTPCLMTTSTKRRRQIMEQILLESLLRHMENKEVIGDSQHGFTKGKSCLTNLVAFYDGITALVDKRRATDIIYLDLYRVFDAVPHNIQISKLERHEFDE</sequence>
<protein>
    <submittedName>
        <fullName evidence="1">Rna-directed dna polymerase from mobile element jockey-like</fullName>
    </submittedName>
</protein>
<keyword evidence="2" id="KW-1185">Reference proteome</keyword>
<dbReference type="EMBL" id="KZ511569">
    <property type="protein sequence ID" value="PKU32255.1"/>
    <property type="molecule type" value="Genomic_DNA"/>
</dbReference>
<proteinExistence type="predicted"/>
<dbReference type="PANTHER" id="PTHR33332">
    <property type="entry name" value="REVERSE TRANSCRIPTASE DOMAIN-CONTAINING PROTEIN"/>
    <property type="match status" value="1"/>
</dbReference>
<evidence type="ECO:0000313" key="2">
    <source>
        <dbReference type="Proteomes" id="UP000233556"/>
    </source>
</evidence>
<dbReference type="OrthoDB" id="416454at2759"/>
<accession>A0A2I0TEM0</accession>
<organism evidence="1 2">
    <name type="scientific">Limosa lapponica baueri</name>
    <dbReference type="NCBI Taxonomy" id="1758121"/>
    <lineage>
        <taxon>Eukaryota</taxon>
        <taxon>Metazoa</taxon>
        <taxon>Chordata</taxon>
        <taxon>Craniata</taxon>
        <taxon>Vertebrata</taxon>
        <taxon>Euteleostomi</taxon>
        <taxon>Archelosauria</taxon>
        <taxon>Archosauria</taxon>
        <taxon>Dinosauria</taxon>
        <taxon>Saurischia</taxon>
        <taxon>Theropoda</taxon>
        <taxon>Coelurosauria</taxon>
        <taxon>Aves</taxon>
        <taxon>Neognathae</taxon>
        <taxon>Neoaves</taxon>
        <taxon>Charadriiformes</taxon>
        <taxon>Scolopacidae</taxon>
        <taxon>Limosa</taxon>
    </lineage>
</organism>
<keyword evidence="1" id="KW-0695">RNA-directed DNA polymerase</keyword>
<dbReference type="Proteomes" id="UP000233556">
    <property type="component" value="Unassembled WGS sequence"/>
</dbReference>
<keyword evidence="1" id="KW-0808">Transferase</keyword>
<reference evidence="2" key="1">
    <citation type="submission" date="2017-11" db="EMBL/GenBank/DDBJ databases">
        <authorList>
            <person name="Lima N.C."/>
            <person name="Parody-Merino A.M."/>
            <person name="Battley P.F."/>
            <person name="Fidler A.E."/>
            <person name="Prosdocimi F."/>
        </authorList>
    </citation>
    <scope>NUCLEOTIDE SEQUENCE [LARGE SCALE GENOMIC DNA]</scope>
</reference>